<dbReference type="GO" id="GO:0045174">
    <property type="term" value="F:glutathione dehydrogenase (ascorbate) activity"/>
    <property type="evidence" value="ECO:0007669"/>
    <property type="project" value="TreeGrafter"/>
</dbReference>
<dbReference type="PROSITE" id="PS50404">
    <property type="entry name" value="GST_NTER"/>
    <property type="match status" value="1"/>
</dbReference>
<proteinExistence type="inferred from homology"/>
<comment type="caution">
    <text evidence="6">The sequence shown here is derived from an EMBL/GenBank/DDBJ whole genome shotgun (WGS) entry which is preliminary data.</text>
</comment>
<accession>A0A9J6BI25</accession>
<protein>
    <recommendedName>
        <fullName evidence="8">Glutathione S-transferase</fullName>
    </recommendedName>
</protein>
<dbReference type="Proteomes" id="UP001107558">
    <property type="component" value="Chromosome 4"/>
</dbReference>
<dbReference type="InterPro" id="IPR040079">
    <property type="entry name" value="Glutathione_S-Trfase"/>
</dbReference>
<evidence type="ECO:0000256" key="1">
    <source>
        <dbReference type="ARBA" id="ARBA00011067"/>
    </source>
</evidence>
<dbReference type="GO" id="GO:0005737">
    <property type="term" value="C:cytoplasm"/>
    <property type="evidence" value="ECO:0007669"/>
    <property type="project" value="InterPro"/>
</dbReference>
<dbReference type="Pfam" id="PF13410">
    <property type="entry name" value="GST_C_2"/>
    <property type="match status" value="1"/>
</dbReference>
<comment type="similarity">
    <text evidence="1">Belongs to the GST superfamily. Omega family.</text>
</comment>
<dbReference type="EMBL" id="JADBJN010000004">
    <property type="protein sequence ID" value="KAG5669179.1"/>
    <property type="molecule type" value="Genomic_DNA"/>
</dbReference>
<evidence type="ECO:0000313" key="6">
    <source>
        <dbReference type="EMBL" id="KAG5669179.1"/>
    </source>
</evidence>
<dbReference type="InterPro" id="IPR005442">
    <property type="entry name" value="GST_omega"/>
</dbReference>
<feature type="domain" description="GST N-terminal" evidence="4">
    <location>
        <begin position="74"/>
        <end position="155"/>
    </location>
</feature>
<dbReference type="SFLD" id="SFLDG00358">
    <property type="entry name" value="Main_(cytGST)"/>
    <property type="match status" value="1"/>
</dbReference>
<organism evidence="6 7">
    <name type="scientific">Polypedilum vanderplanki</name>
    <name type="common">Sleeping chironomid midge</name>
    <dbReference type="NCBI Taxonomy" id="319348"/>
    <lineage>
        <taxon>Eukaryota</taxon>
        <taxon>Metazoa</taxon>
        <taxon>Ecdysozoa</taxon>
        <taxon>Arthropoda</taxon>
        <taxon>Hexapoda</taxon>
        <taxon>Insecta</taxon>
        <taxon>Pterygota</taxon>
        <taxon>Neoptera</taxon>
        <taxon>Endopterygota</taxon>
        <taxon>Diptera</taxon>
        <taxon>Nematocera</taxon>
        <taxon>Chironomoidea</taxon>
        <taxon>Chironomidae</taxon>
        <taxon>Chironominae</taxon>
        <taxon>Polypedilum</taxon>
        <taxon>Polypedilum</taxon>
    </lineage>
</organism>
<dbReference type="GO" id="GO:0004364">
    <property type="term" value="F:glutathione transferase activity"/>
    <property type="evidence" value="ECO:0007669"/>
    <property type="project" value="InterPro"/>
</dbReference>
<dbReference type="PRINTS" id="PR01625">
    <property type="entry name" value="GSTRNSFRASEO"/>
</dbReference>
<evidence type="ECO:0000256" key="3">
    <source>
        <dbReference type="SAM" id="MobiDB-lite"/>
    </source>
</evidence>
<dbReference type="PANTHER" id="PTHR43968">
    <property type="match status" value="1"/>
</dbReference>
<name>A0A9J6BI25_POLVA</name>
<dbReference type="GO" id="GO:0006749">
    <property type="term" value="P:glutathione metabolic process"/>
    <property type="evidence" value="ECO:0007669"/>
    <property type="project" value="TreeGrafter"/>
</dbReference>
<dbReference type="SUPFAM" id="SSF52833">
    <property type="entry name" value="Thioredoxin-like"/>
    <property type="match status" value="1"/>
</dbReference>
<keyword evidence="7" id="KW-1185">Reference proteome</keyword>
<feature type="region of interest" description="Disordered" evidence="3">
    <location>
        <begin position="42"/>
        <end position="68"/>
    </location>
</feature>
<evidence type="ECO:0008006" key="8">
    <source>
        <dbReference type="Google" id="ProtNLM"/>
    </source>
</evidence>
<dbReference type="SFLD" id="SFLDS00019">
    <property type="entry name" value="Glutathione_Transferase_(cytos"/>
    <property type="match status" value="1"/>
</dbReference>
<dbReference type="AlphaFoldDB" id="A0A9J6BI25"/>
<dbReference type="InterPro" id="IPR036282">
    <property type="entry name" value="Glutathione-S-Trfase_C_sf"/>
</dbReference>
<reference evidence="6" key="1">
    <citation type="submission" date="2021-03" db="EMBL/GenBank/DDBJ databases">
        <title>Chromosome level genome of the anhydrobiotic midge Polypedilum vanderplanki.</title>
        <authorList>
            <person name="Yoshida Y."/>
            <person name="Kikawada T."/>
            <person name="Gusev O."/>
        </authorList>
    </citation>
    <scope>NUCLEOTIDE SEQUENCE</scope>
    <source>
        <strain evidence="6">NIAS01</strain>
        <tissue evidence="6">Whole body or cell culture</tissue>
    </source>
</reference>
<dbReference type="Pfam" id="PF13417">
    <property type="entry name" value="GST_N_3"/>
    <property type="match status" value="1"/>
</dbReference>
<dbReference type="SUPFAM" id="SSF47616">
    <property type="entry name" value="GST C-terminal domain-like"/>
    <property type="match status" value="1"/>
</dbReference>
<dbReference type="InterPro" id="IPR036249">
    <property type="entry name" value="Thioredoxin-like_sf"/>
</dbReference>
<evidence type="ECO:0000313" key="7">
    <source>
        <dbReference type="Proteomes" id="UP001107558"/>
    </source>
</evidence>
<dbReference type="PANTHER" id="PTHR43968:SF6">
    <property type="entry name" value="GLUTATHIONE S-TRANSFERASE OMEGA"/>
    <property type="match status" value="1"/>
</dbReference>
<dbReference type="PROSITE" id="PS50405">
    <property type="entry name" value="GST_CTER"/>
    <property type="match status" value="1"/>
</dbReference>
<sequence>MSENINKLDILRAFGKMFAFQANASKILSLISKHIKRTTNHSVVNRMSASEPKMTTKSLHLTKGSSQPTFPDNENLRLYSMKYCPYAHRAHLVLDAKNIPYHTVFINLTEKPEWYQKVSALTKVPALELPEVKGDSLIESLIICDYIDEKYPQNQLNSKDSLEKARDRILVQRFETLTPVFGRFIYWKNEEEKNKIIEKLYAGLTIFETELKERNSKFFGGEKPKMLDYMIWPWFERFELLNFLLEQKFELNHFSKLSTWFDGMMKDEAVKKNFINIDDHYRFVKTRNYDNVAGCIEK</sequence>
<dbReference type="InterPro" id="IPR010987">
    <property type="entry name" value="Glutathione-S-Trfase_C-like"/>
</dbReference>
<dbReference type="InterPro" id="IPR050983">
    <property type="entry name" value="GST_Omega/HSP26"/>
</dbReference>
<gene>
    <name evidence="6" type="ORF">PVAND_017073</name>
</gene>
<dbReference type="Gene3D" id="1.20.1050.10">
    <property type="match status" value="1"/>
</dbReference>
<dbReference type="FunFam" id="3.40.30.10:FF:000123">
    <property type="entry name" value="Glutathione transferase o1"/>
    <property type="match status" value="1"/>
</dbReference>
<evidence type="ECO:0000259" key="5">
    <source>
        <dbReference type="PROSITE" id="PS50405"/>
    </source>
</evidence>
<evidence type="ECO:0000256" key="2">
    <source>
        <dbReference type="ARBA" id="ARBA00023002"/>
    </source>
</evidence>
<dbReference type="FunFam" id="1.20.1050.10:FF:000009">
    <property type="entry name" value="Glutathione S-transferase omega-1"/>
    <property type="match status" value="1"/>
</dbReference>
<dbReference type="Gene3D" id="3.40.30.10">
    <property type="entry name" value="Glutaredoxin"/>
    <property type="match status" value="1"/>
</dbReference>
<evidence type="ECO:0000259" key="4">
    <source>
        <dbReference type="PROSITE" id="PS50404"/>
    </source>
</evidence>
<dbReference type="InterPro" id="IPR004045">
    <property type="entry name" value="Glutathione_S-Trfase_N"/>
</dbReference>
<keyword evidence="2" id="KW-0560">Oxidoreductase</keyword>
<dbReference type="OrthoDB" id="4951845at2759"/>
<feature type="domain" description="GST C-terminal" evidence="5">
    <location>
        <begin position="160"/>
        <end position="292"/>
    </location>
</feature>